<feature type="compositionally biased region" description="Acidic residues" evidence="2">
    <location>
        <begin position="1"/>
        <end position="12"/>
    </location>
</feature>
<accession>A0ABT8ZR09</accession>
<comment type="caution">
    <text evidence="4">The sequence shown here is derived from an EMBL/GenBank/DDBJ whole genome shotgun (WGS) entry which is preliminary data.</text>
</comment>
<name>A0ABT8ZR09_9SPHN</name>
<protein>
    <recommendedName>
        <fullName evidence="1">ATP synthase protein I</fullName>
    </recommendedName>
</protein>
<keyword evidence="5" id="KW-1185">Reference proteome</keyword>
<keyword evidence="3" id="KW-0812">Transmembrane</keyword>
<feature type="region of interest" description="Disordered" evidence="2">
    <location>
        <begin position="1"/>
        <end position="44"/>
    </location>
</feature>
<comment type="function">
    <text evidence="1">A possible function for this protein is to guide the assembly of the membrane sector of the ATPase enzyme complex.</text>
</comment>
<dbReference type="InterPro" id="IPR032820">
    <property type="entry name" value="ATPase_put"/>
</dbReference>
<sequence length="107" mass="11272">MSKDESDPDLIGEDPRLDGLKDRLEAAHSAEEERTRPASTGADASYSLGNRVLAELLGGVAGGALLGWIIDRFAGTGPWGLLIVMALGIVVAFVNIIRISNRKPDGS</sequence>
<dbReference type="Proteomes" id="UP001176471">
    <property type="component" value="Unassembled WGS sequence"/>
</dbReference>
<evidence type="ECO:0000256" key="1">
    <source>
        <dbReference type="PIRNR" id="PIRNR032126"/>
    </source>
</evidence>
<evidence type="ECO:0000256" key="2">
    <source>
        <dbReference type="SAM" id="MobiDB-lite"/>
    </source>
</evidence>
<dbReference type="InterPro" id="IPR016989">
    <property type="entry name" value="Atp1_alphaprobac"/>
</dbReference>
<keyword evidence="1" id="KW-0813">Transport</keyword>
<feature type="compositionally biased region" description="Basic and acidic residues" evidence="2">
    <location>
        <begin position="13"/>
        <end position="36"/>
    </location>
</feature>
<dbReference type="RefSeq" id="WP_019054636.1">
    <property type="nucleotide sequence ID" value="NZ_JAUQOM010000014.1"/>
</dbReference>
<evidence type="ECO:0000256" key="3">
    <source>
        <dbReference type="SAM" id="Phobius"/>
    </source>
</evidence>
<feature type="transmembrane region" description="Helical" evidence="3">
    <location>
        <begin position="52"/>
        <end position="70"/>
    </location>
</feature>
<evidence type="ECO:0000313" key="5">
    <source>
        <dbReference type="Proteomes" id="UP001176471"/>
    </source>
</evidence>
<proteinExistence type="inferred from homology"/>
<evidence type="ECO:0000313" key="4">
    <source>
        <dbReference type="EMBL" id="MDO7836982.1"/>
    </source>
</evidence>
<dbReference type="EMBL" id="JAUQOM010000014">
    <property type="protein sequence ID" value="MDO7836982.1"/>
    <property type="molecule type" value="Genomic_DNA"/>
</dbReference>
<dbReference type="PIRSF" id="PIRSF032126">
    <property type="entry name" value="F0F1_ATP_synthase_subunit_I"/>
    <property type="match status" value="1"/>
</dbReference>
<keyword evidence="1" id="KW-0406">Ion transport</keyword>
<keyword evidence="1 3" id="KW-0472">Membrane</keyword>
<gene>
    <name evidence="4" type="ORF">Q4610_18200</name>
</gene>
<feature type="transmembrane region" description="Helical" evidence="3">
    <location>
        <begin position="76"/>
        <end position="97"/>
    </location>
</feature>
<keyword evidence="1" id="KW-0375">Hydrogen ion transport</keyword>
<organism evidence="4 5">
    <name type="scientific">Sphingobium cyanobacteriorum</name>
    <dbReference type="NCBI Taxonomy" id="3063954"/>
    <lineage>
        <taxon>Bacteria</taxon>
        <taxon>Pseudomonadati</taxon>
        <taxon>Pseudomonadota</taxon>
        <taxon>Alphaproteobacteria</taxon>
        <taxon>Sphingomonadales</taxon>
        <taxon>Sphingomonadaceae</taxon>
        <taxon>Sphingobium</taxon>
    </lineage>
</organism>
<comment type="similarity">
    <text evidence="1">Belongs to the bacterial AtpI family.</text>
</comment>
<dbReference type="Pfam" id="PF09527">
    <property type="entry name" value="ATPase_gene1"/>
    <property type="match status" value="1"/>
</dbReference>
<keyword evidence="3" id="KW-1133">Transmembrane helix</keyword>
<reference evidence="4" key="1">
    <citation type="submission" date="2023-07" db="EMBL/GenBank/DDBJ databases">
        <title>Bacterial whole genome sequence for Sphingobium sp. HBC34.</title>
        <authorList>
            <person name="Le V."/>
            <person name="Ko S.-R."/>
            <person name="Ahn C.-Y."/>
            <person name="Oh H.-M."/>
        </authorList>
    </citation>
    <scope>NUCLEOTIDE SEQUENCE</scope>
    <source>
        <strain evidence="4">HBC34</strain>
    </source>
</reference>